<evidence type="ECO:0000256" key="5">
    <source>
        <dbReference type="ARBA" id="ARBA00022729"/>
    </source>
</evidence>
<sequence length="113" mass="12825">MGSSSSKLWLIVLLLGLAMIAEAATSMTSDDSWVLSHVGDRVEDETEMLMESEISRRTLGGRGGKYISYEALRANNVPCNRRGQSYYYCTRRTRANPYRRGCSAITRCKRYTR</sequence>
<evidence type="ECO:0000256" key="6">
    <source>
        <dbReference type="ARBA" id="ARBA00023157"/>
    </source>
</evidence>
<organism evidence="8 9">
    <name type="scientific">Tripterygium wilfordii</name>
    <name type="common">Thunder God vine</name>
    <dbReference type="NCBI Taxonomy" id="458696"/>
    <lineage>
        <taxon>Eukaryota</taxon>
        <taxon>Viridiplantae</taxon>
        <taxon>Streptophyta</taxon>
        <taxon>Embryophyta</taxon>
        <taxon>Tracheophyta</taxon>
        <taxon>Spermatophyta</taxon>
        <taxon>Magnoliopsida</taxon>
        <taxon>eudicotyledons</taxon>
        <taxon>Gunneridae</taxon>
        <taxon>Pentapetalae</taxon>
        <taxon>rosids</taxon>
        <taxon>fabids</taxon>
        <taxon>Celastrales</taxon>
        <taxon>Celastraceae</taxon>
        <taxon>Tripterygium</taxon>
    </lineage>
</organism>
<feature type="signal peptide" evidence="7">
    <location>
        <begin position="1"/>
        <end position="23"/>
    </location>
</feature>
<keyword evidence="9" id="KW-1185">Reference proteome</keyword>
<proteinExistence type="inferred from homology"/>
<dbReference type="AlphaFoldDB" id="A0A7J7C3Q8"/>
<comment type="subcellular location">
    <subcellularLocation>
        <location evidence="1">Secreted</location>
    </subcellularLocation>
</comment>
<evidence type="ECO:0000256" key="3">
    <source>
        <dbReference type="ARBA" id="ARBA00022525"/>
    </source>
</evidence>
<dbReference type="PANTHER" id="PTHR33136">
    <property type="entry name" value="RAPID ALKALINIZATION FACTOR-LIKE"/>
    <property type="match status" value="1"/>
</dbReference>
<keyword evidence="3" id="KW-0964">Secreted</keyword>
<reference evidence="8 9" key="1">
    <citation type="journal article" date="2020" name="Nat. Commun.">
        <title>Genome of Tripterygium wilfordii and identification of cytochrome P450 involved in triptolide biosynthesis.</title>
        <authorList>
            <person name="Tu L."/>
            <person name="Su P."/>
            <person name="Zhang Z."/>
            <person name="Gao L."/>
            <person name="Wang J."/>
            <person name="Hu T."/>
            <person name="Zhou J."/>
            <person name="Zhang Y."/>
            <person name="Zhao Y."/>
            <person name="Liu Y."/>
            <person name="Song Y."/>
            <person name="Tong Y."/>
            <person name="Lu Y."/>
            <person name="Yang J."/>
            <person name="Xu C."/>
            <person name="Jia M."/>
            <person name="Peters R.J."/>
            <person name="Huang L."/>
            <person name="Gao W."/>
        </authorList>
    </citation>
    <scope>NUCLEOTIDE SEQUENCE [LARGE SCALE GENOMIC DNA]</scope>
    <source>
        <strain evidence="9">cv. XIE 37</strain>
        <tissue evidence="8">Leaf</tissue>
    </source>
</reference>
<evidence type="ECO:0000256" key="7">
    <source>
        <dbReference type="SAM" id="SignalP"/>
    </source>
</evidence>
<dbReference type="GO" id="GO:0005179">
    <property type="term" value="F:hormone activity"/>
    <property type="evidence" value="ECO:0007669"/>
    <property type="project" value="UniProtKB-KW"/>
</dbReference>
<comment type="caution">
    <text evidence="8">The sequence shown here is derived from an EMBL/GenBank/DDBJ whole genome shotgun (WGS) entry which is preliminary data.</text>
</comment>
<accession>A0A7J7C3Q8</accession>
<dbReference type="InParanoid" id="A0A7J7C3Q8"/>
<dbReference type="Pfam" id="PF05498">
    <property type="entry name" value="RALF"/>
    <property type="match status" value="1"/>
</dbReference>
<dbReference type="GO" id="GO:0009506">
    <property type="term" value="C:plasmodesma"/>
    <property type="evidence" value="ECO:0007669"/>
    <property type="project" value="TreeGrafter"/>
</dbReference>
<protein>
    <submittedName>
        <fullName evidence="8">Protein RALF-like 19</fullName>
    </submittedName>
</protein>
<name>A0A7J7C3Q8_TRIWF</name>
<dbReference type="Proteomes" id="UP000593562">
    <property type="component" value="Unassembled WGS sequence"/>
</dbReference>
<feature type="chain" id="PRO_5029573167" evidence="7">
    <location>
        <begin position="24"/>
        <end position="113"/>
    </location>
</feature>
<keyword evidence="6" id="KW-1015">Disulfide bond</keyword>
<gene>
    <name evidence="8" type="ORF">HS088_TW21G00635</name>
</gene>
<dbReference type="PANTHER" id="PTHR33136:SF89">
    <property type="entry name" value="PROTEIN RALF-LIKE 19"/>
    <property type="match status" value="1"/>
</dbReference>
<evidence type="ECO:0000256" key="4">
    <source>
        <dbReference type="ARBA" id="ARBA00022702"/>
    </source>
</evidence>
<dbReference type="GO" id="GO:0005576">
    <property type="term" value="C:extracellular region"/>
    <property type="evidence" value="ECO:0007669"/>
    <property type="project" value="UniProtKB-SubCell"/>
</dbReference>
<evidence type="ECO:0000256" key="2">
    <source>
        <dbReference type="ARBA" id="ARBA00009178"/>
    </source>
</evidence>
<dbReference type="GO" id="GO:0040008">
    <property type="term" value="P:regulation of growth"/>
    <property type="evidence" value="ECO:0007669"/>
    <property type="project" value="UniProtKB-ARBA"/>
</dbReference>
<evidence type="ECO:0000313" key="8">
    <source>
        <dbReference type="EMBL" id="KAF5728487.1"/>
    </source>
</evidence>
<keyword evidence="4" id="KW-0372">Hormone</keyword>
<comment type="similarity">
    <text evidence="2">Belongs to the plant rapid alkalinization factor (RALF) family.</text>
</comment>
<evidence type="ECO:0000313" key="9">
    <source>
        <dbReference type="Proteomes" id="UP000593562"/>
    </source>
</evidence>
<dbReference type="OrthoDB" id="1613518at2759"/>
<dbReference type="EMBL" id="JAAARO010000021">
    <property type="protein sequence ID" value="KAF5728487.1"/>
    <property type="molecule type" value="Genomic_DNA"/>
</dbReference>
<evidence type="ECO:0000256" key="1">
    <source>
        <dbReference type="ARBA" id="ARBA00004613"/>
    </source>
</evidence>
<keyword evidence="5 7" id="KW-0732">Signal</keyword>
<dbReference type="InterPro" id="IPR008801">
    <property type="entry name" value="RALF"/>
</dbReference>
<dbReference type="GO" id="GO:0019722">
    <property type="term" value="P:calcium-mediated signaling"/>
    <property type="evidence" value="ECO:0007669"/>
    <property type="project" value="TreeGrafter"/>
</dbReference>